<evidence type="ECO:0000256" key="16">
    <source>
        <dbReference type="PIRSR" id="PIRSR000350-3"/>
    </source>
</evidence>
<evidence type="ECO:0000313" key="21">
    <source>
        <dbReference type="EMBL" id="TVU62019.1"/>
    </source>
</evidence>
<dbReference type="PIRSF" id="PIRSF000350">
    <property type="entry name" value="Mercury_reductase_MerA"/>
    <property type="match status" value="1"/>
</dbReference>
<evidence type="ECO:0000256" key="12">
    <source>
        <dbReference type="ARBA" id="ARBA00023157"/>
    </source>
</evidence>
<evidence type="ECO:0000256" key="6">
    <source>
        <dbReference type="ARBA" id="ARBA00022630"/>
    </source>
</evidence>
<proteinExistence type="inferred from homology"/>
<comment type="similarity">
    <text evidence="1 18">Belongs to the class-I pyridine nucleotide-disulfide oxidoreductase family.</text>
</comment>
<evidence type="ECO:0000256" key="17">
    <source>
        <dbReference type="PIRSR" id="PIRSR000350-4"/>
    </source>
</evidence>
<dbReference type="Gene3D" id="3.30.390.30">
    <property type="match status" value="1"/>
</dbReference>
<feature type="domain" description="Pyridine nucleotide-disulphide oxidoreductase dimerisation" evidence="19">
    <location>
        <begin position="389"/>
        <end position="496"/>
    </location>
</feature>
<dbReference type="InterPro" id="IPR036188">
    <property type="entry name" value="FAD/NAD-bd_sf"/>
</dbReference>
<dbReference type="SUPFAM" id="SSF55424">
    <property type="entry name" value="FAD/NAD-linked reductases, dimerisation (C-terminal) domain"/>
    <property type="match status" value="1"/>
</dbReference>
<keyword evidence="7" id="KW-0479">Metal-binding</keyword>
<dbReference type="PANTHER" id="PTHR43014">
    <property type="entry name" value="MERCURIC REDUCTASE"/>
    <property type="match status" value="1"/>
</dbReference>
<evidence type="ECO:0000256" key="13">
    <source>
        <dbReference type="ARBA" id="ARBA00023284"/>
    </source>
</evidence>
<evidence type="ECO:0000256" key="3">
    <source>
        <dbReference type="ARBA" id="ARBA00012661"/>
    </source>
</evidence>
<dbReference type="GO" id="GO:0050660">
    <property type="term" value="F:flavin adenine dinucleotide binding"/>
    <property type="evidence" value="ECO:0007669"/>
    <property type="project" value="InterPro"/>
</dbReference>
<evidence type="ECO:0000256" key="10">
    <source>
        <dbReference type="ARBA" id="ARBA00022914"/>
    </source>
</evidence>
<feature type="disulfide bond" description="Redox-active" evidence="17">
    <location>
        <begin position="77"/>
        <end position="82"/>
    </location>
</feature>
<comment type="subunit">
    <text evidence="2">Homodimer.</text>
</comment>
<gene>
    <name evidence="21" type="primary">merA</name>
    <name evidence="21" type="ORF">FQP90_13240</name>
</gene>
<keyword evidence="6 18" id="KW-0285">Flavoprotein</keyword>
<dbReference type="GO" id="GO:0045340">
    <property type="term" value="F:mercury ion binding"/>
    <property type="evidence" value="ECO:0007669"/>
    <property type="project" value="InterPro"/>
</dbReference>
<comment type="catalytic activity">
    <reaction evidence="15">
        <text>Hg + NADP(+) + H(+) = Hg(2+) + NADPH</text>
        <dbReference type="Rhea" id="RHEA:23856"/>
        <dbReference type="ChEBI" id="CHEBI:15378"/>
        <dbReference type="ChEBI" id="CHEBI:16170"/>
        <dbReference type="ChEBI" id="CHEBI:16793"/>
        <dbReference type="ChEBI" id="CHEBI:57783"/>
        <dbReference type="ChEBI" id="CHEBI:58349"/>
        <dbReference type="EC" id="1.16.1.1"/>
    </reaction>
</comment>
<dbReference type="GO" id="GO:0016152">
    <property type="term" value="F:mercury (II) reductase (NADP+) activity"/>
    <property type="evidence" value="ECO:0007669"/>
    <property type="project" value="UniProtKB-EC"/>
</dbReference>
<evidence type="ECO:0000256" key="2">
    <source>
        <dbReference type="ARBA" id="ARBA00011738"/>
    </source>
</evidence>
<evidence type="ECO:0000259" key="19">
    <source>
        <dbReference type="Pfam" id="PF02852"/>
    </source>
</evidence>
<keyword evidence="12" id="KW-1015">Disulfide bond</keyword>
<dbReference type="OrthoDB" id="9800167at2"/>
<dbReference type="PRINTS" id="PR00411">
    <property type="entry name" value="PNDRDTASEI"/>
</dbReference>
<dbReference type="EC" id="1.16.1.1" evidence="3"/>
<dbReference type="GO" id="GO:0003955">
    <property type="term" value="F:NAD(P)H dehydrogenase (quinone) activity"/>
    <property type="evidence" value="ECO:0007669"/>
    <property type="project" value="TreeGrafter"/>
</dbReference>
<accession>A0A558GYT5</accession>
<evidence type="ECO:0000256" key="1">
    <source>
        <dbReference type="ARBA" id="ARBA00007532"/>
    </source>
</evidence>
<keyword evidence="11 18" id="KW-0560">Oxidoreductase</keyword>
<name>A0A558GYT5_PAENT</name>
<feature type="binding site" evidence="16">
    <location>
        <position position="312"/>
    </location>
    <ligand>
        <name>NAD(+)</name>
        <dbReference type="ChEBI" id="CHEBI:57540"/>
    </ligand>
</feature>
<feature type="binding site" evidence="16">
    <location>
        <begin position="221"/>
        <end position="228"/>
    </location>
    <ligand>
        <name>NAD(+)</name>
        <dbReference type="ChEBI" id="CHEBI:57540"/>
    </ligand>
</feature>
<feature type="binding site" evidence="16">
    <location>
        <begin position="184"/>
        <end position="186"/>
    </location>
    <ligand>
        <name>FAD</name>
        <dbReference type="ChEBI" id="CHEBI:57692"/>
    </ligand>
</feature>
<evidence type="ECO:0000256" key="14">
    <source>
        <dbReference type="ARBA" id="ARBA00031725"/>
    </source>
</evidence>
<dbReference type="FunFam" id="3.30.390.30:FF:000001">
    <property type="entry name" value="Dihydrolipoyl dehydrogenase"/>
    <property type="match status" value="1"/>
</dbReference>
<dbReference type="EMBL" id="VNFK01000009">
    <property type="protein sequence ID" value="TVU62019.1"/>
    <property type="molecule type" value="Genomic_DNA"/>
</dbReference>
<evidence type="ECO:0000256" key="4">
    <source>
        <dbReference type="ARBA" id="ARBA00014791"/>
    </source>
</evidence>
<organism evidence="21 22">
    <name type="scientific">Paenarthrobacter nitroguajacolicus</name>
    <name type="common">Arthrobacter nitroguajacolicus</name>
    <dbReference type="NCBI Taxonomy" id="211146"/>
    <lineage>
        <taxon>Bacteria</taxon>
        <taxon>Bacillati</taxon>
        <taxon>Actinomycetota</taxon>
        <taxon>Actinomycetes</taxon>
        <taxon>Micrococcales</taxon>
        <taxon>Micrococcaceae</taxon>
        <taxon>Paenarthrobacter</taxon>
    </lineage>
</organism>
<feature type="domain" description="FAD/NAD(P)-binding" evidence="20">
    <location>
        <begin position="40"/>
        <end position="368"/>
    </location>
</feature>
<evidence type="ECO:0000256" key="18">
    <source>
        <dbReference type="RuleBase" id="RU003691"/>
    </source>
</evidence>
<dbReference type="PROSITE" id="PS00076">
    <property type="entry name" value="PYRIDINE_REDOX_1"/>
    <property type="match status" value="1"/>
</dbReference>
<comment type="cofactor">
    <cofactor evidence="16">
        <name>FAD</name>
        <dbReference type="ChEBI" id="CHEBI:57692"/>
    </cofactor>
    <text evidence="16">Binds 1 FAD per subunit.</text>
</comment>
<keyword evidence="16" id="KW-0520">NAD</keyword>
<feature type="binding site" evidence="16">
    <location>
        <position position="86"/>
    </location>
    <ligand>
        <name>FAD</name>
        <dbReference type="ChEBI" id="CHEBI:57692"/>
    </ligand>
</feature>
<feature type="binding site" evidence="16">
    <location>
        <position position="353"/>
    </location>
    <ligand>
        <name>FAD</name>
        <dbReference type="ChEBI" id="CHEBI:57692"/>
    </ligand>
</feature>
<dbReference type="InterPro" id="IPR012999">
    <property type="entry name" value="Pyr_OxRdtase_I_AS"/>
</dbReference>
<dbReference type="AlphaFoldDB" id="A0A558GYT5"/>
<keyword evidence="10" id="KW-0476">Mercury</keyword>
<evidence type="ECO:0000256" key="11">
    <source>
        <dbReference type="ARBA" id="ARBA00023002"/>
    </source>
</evidence>
<keyword evidence="8 16" id="KW-0274">FAD</keyword>
<dbReference type="PRINTS" id="PR00368">
    <property type="entry name" value="FADPNR"/>
</dbReference>
<comment type="caution">
    <text evidence="21">The sequence shown here is derived from an EMBL/GenBank/DDBJ whole genome shotgun (WGS) entry which is preliminary data.</text>
</comment>
<evidence type="ECO:0000256" key="9">
    <source>
        <dbReference type="ARBA" id="ARBA00022857"/>
    </source>
</evidence>
<dbReference type="NCBIfam" id="TIGR02053">
    <property type="entry name" value="MerA"/>
    <property type="match status" value="1"/>
</dbReference>
<dbReference type="GO" id="GO:0016668">
    <property type="term" value="F:oxidoreductase activity, acting on a sulfur group of donors, NAD(P) as acceptor"/>
    <property type="evidence" value="ECO:0007669"/>
    <property type="project" value="InterPro"/>
</dbReference>
<keyword evidence="16" id="KW-0547">Nucleotide-binding</keyword>
<dbReference type="GO" id="GO:0050661">
    <property type="term" value="F:NADP binding"/>
    <property type="evidence" value="ECO:0007669"/>
    <property type="project" value="InterPro"/>
</dbReference>
<sequence length="512" mass="53875">MQSWSSVEGCTWRSVEQQVCWRLLPFHLQESLVSAASFDYDLAIIGSGGAAFAAAIRATSRGKRVLMVERSTVGGTCVNTGCIPSKALLAAAEARHVALDASGRFPGISTSAEPVDMPELVAGKRSLVESMRSEKYVDLAAGYGWNLQRGTAVFAGTAAAPVLNITAPGGTTETVSAEHYLVATGSTPWIPEVPGMDEVDYLTSTSAMELQDVPASMLVVGGGYVALEQAQLFARLGTEVTILVRSKLASAEEPEAGHALAGVFADEGIRVVRRATASSVRTDEVSGDVVVDASVSGGNEEFRAARLLMATGRRPVTEDLNLCMVGVETGDRGEVLVDGSLRSTNPRIWAAGDVTGHPEFVYVAAAHGALMVENAFEGAGREVDYRHLPRVTFTSPALAAVGMTDKEANQAGIRCMCRVLPLKFIPRALVNRDTRGFIKIVADADTGRIVGITVVGKDAGDIAAAGIYILEAGMTVDQVANLWSPYLTMAEGIKIAAQSFTTDVSKLSCCAA</sequence>
<keyword evidence="5" id="KW-0475">Mercuric resistance</keyword>
<evidence type="ECO:0000313" key="22">
    <source>
        <dbReference type="Proteomes" id="UP000316500"/>
    </source>
</evidence>
<evidence type="ECO:0000256" key="15">
    <source>
        <dbReference type="ARBA" id="ARBA00048984"/>
    </source>
</evidence>
<evidence type="ECO:0000259" key="20">
    <source>
        <dbReference type="Pfam" id="PF07992"/>
    </source>
</evidence>
<evidence type="ECO:0000256" key="5">
    <source>
        <dbReference type="ARBA" id="ARBA00022466"/>
    </source>
</evidence>
<dbReference type="Pfam" id="PF02852">
    <property type="entry name" value="Pyr_redox_dim"/>
    <property type="match status" value="1"/>
</dbReference>
<dbReference type="InterPro" id="IPR021179">
    <property type="entry name" value="Mercury_reductase_MerA"/>
</dbReference>
<evidence type="ECO:0000256" key="8">
    <source>
        <dbReference type="ARBA" id="ARBA00022827"/>
    </source>
</evidence>
<dbReference type="GO" id="GO:0050787">
    <property type="term" value="P:detoxification of mercury ion"/>
    <property type="evidence" value="ECO:0007669"/>
    <property type="project" value="InterPro"/>
</dbReference>
<reference evidence="21 22" key="1">
    <citation type="submission" date="2019-07" db="EMBL/GenBank/DDBJ databases">
        <title>Diversity of Bacteria from Kongsfjorden, Arctic.</title>
        <authorList>
            <person name="Yu Y."/>
        </authorList>
    </citation>
    <scope>NUCLEOTIDE SEQUENCE [LARGE SCALE GENOMIC DNA]</scope>
    <source>
        <strain evidence="21 22">SM1928</strain>
    </source>
</reference>
<dbReference type="SUPFAM" id="SSF51905">
    <property type="entry name" value="FAD/NAD(P)-binding domain"/>
    <property type="match status" value="1"/>
</dbReference>
<evidence type="ECO:0000256" key="7">
    <source>
        <dbReference type="ARBA" id="ARBA00022723"/>
    </source>
</evidence>
<protein>
    <recommendedName>
        <fullName evidence="4">Mercuric reductase</fullName>
        <ecNumber evidence="3">1.16.1.1</ecNumber>
    </recommendedName>
    <alternativeName>
        <fullName evidence="14">Hg(II) reductase</fullName>
    </alternativeName>
</protein>
<dbReference type="InterPro" id="IPR004099">
    <property type="entry name" value="Pyr_nucl-diS_OxRdtase_dimer"/>
</dbReference>
<dbReference type="Gene3D" id="3.50.50.60">
    <property type="entry name" value="FAD/NAD(P)-binding domain"/>
    <property type="match status" value="2"/>
</dbReference>
<keyword evidence="9" id="KW-0521">NADP</keyword>
<dbReference type="Proteomes" id="UP000316500">
    <property type="component" value="Unassembled WGS sequence"/>
</dbReference>
<dbReference type="PANTHER" id="PTHR43014:SF2">
    <property type="entry name" value="MERCURIC REDUCTASE"/>
    <property type="match status" value="1"/>
</dbReference>
<dbReference type="InterPro" id="IPR016156">
    <property type="entry name" value="FAD/NAD-linked_Rdtase_dimer_sf"/>
</dbReference>
<keyword evidence="13 18" id="KW-0676">Redox-active center</keyword>
<dbReference type="InterPro" id="IPR023753">
    <property type="entry name" value="FAD/NAD-binding_dom"/>
</dbReference>
<dbReference type="InterPro" id="IPR001100">
    <property type="entry name" value="Pyr_nuc-diS_OxRdtase"/>
</dbReference>
<dbReference type="Pfam" id="PF07992">
    <property type="entry name" value="Pyr_redox_2"/>
    <property type="match status" value="1"/>
</dbReference>